<dbReference type="InterPro" id="IPR037883">
    <property type="entry name" value="Knr4/Smi1-like_sf"/>
</dbReference>
<dbReference type="Pfam" id="PF09346">
    <property type="entry name" value="SMI1_KNR4"/>
    <property type="match status" value="1"/>
</dbReference>
<dbReference type="Proteomes" id="UP000429595">
    <property type="component" value="Unassembled WGS sequence"/>
</dbReference>
<name>A0A6I1G0C0_9BACI</name>
<reference evidence="3 4" key="1">
    <citation type="submission" date="2019-10" db="EMBL/GenBank/DDBJ databases">
        <title>Bacillus aerolatum sp. nov., isolated from bioaerosol of sport playgrounds.</title>
        <authorList>
            <person name="Chen P."/>
            <person name="Zhang G."/>
        </authorList>
    </citation>
    <scope>NUCLEOTIDE SEQUENCE [LARGE SCALE GENOMIC DNA]</scope>
    <source>
        <strain evidence="3 4">CX253</strain>
    </source>
</reference>
<protein>
    <recommendedName>
        <fullName evidence="2">Knr4/Smi1-like domain-containing protein</fullName>
    </recommendedName>
</protein>
<dbReference type="AlphaFoldDB" id="A0A6I1G0C0"/>
<evidence type="ECO:0000313" key="4">
    <source>
        <dbReference type="Proteomes" id="UP000429595"/>
    </source>
</evidence>
<evidence type="ECO:0000259" key="2">
    <source>
        <dbReference type="SMART" id="SM00860"/>
    </source>
</evidence>
<feature type="transmembrane region" description="Helical" evidence="1">
    <location>
        <begin position="71"/>
        <end position="89"/>
    </location>
</feature>
<keyword evidence="1" id="KW-1133">Transmembrane helix</keyword>
<keyword evidence="4" id="KW-1185">Reference proteome</keyword>
<comment type="caution">
    <text evidence="3">The sequence shown here is derived from an EMBL/GenBank/DDBJ whole genome shotgun (WGS) entry which is preliminary data.</text>
</comment>
<accession>A0A6I1G0C0</accession>
<proteinExistence type="predicted"/>
<dbReference type="SMART" id="SM00860">
    <property type="entry name" value="SMI1_KNR4"/>
    <property type="match status" value="1"/>
</dbReference>
<sequence>MDYRAEILHIIEKEKMLGFKTLKNKTVLINKTYETGVEGWVHHIFHPLLPADVDLLENESKKRFPESYKNFLSLCNGVFLFGGNFYIYGKSFLEKGMSREEQLYQPYDLIEETEDPPCQIPDDLFYFGGTPKTIFAIEAAGGVVELTRRSAKLVSRYESFDSWLITKMHSTTVFGS</sequence>
<dbReference type="InterPro" id="IPR018958">
    <property type="entry name" value="Knr4/Smi1-like_dom"/>
</dbReference>
<evidence type="ECO:0000256" key="1">
    <source>
        <dbReference type="SAM" id="Phobius"/>
    </source>
</evidence>
<keyword evidence="1" id="KW-0812">Transmembrane</keyword>
<keyword evidence="1" id="KW-0472">Membrane</keyword>
<gene>
    <name evidence="3" type="ORF">F9802_02780</name>
</gene>
<organism evidence="3 4">
    <name type="scientific">Bacillus aerolatus</name>
    <dbReference type="NCBI Taxonomy" id="2653354"/>
    <lineage>
        <taxon>Bacteria</taxon>
        <taxon>Bacillati</taxon>
        <taxon>Bacillota</taxon>
        <taxon>Bacilli</taxon>
        <taxon>Bacillales</taxon>
        <taxon>Bacillaceae</taxon>
        <taxon>Bacillus</taxon>
    </lineage>
</organism>
<dbReference type="Gene3D" id="3.40.1580.10">
    <property type="entry name" value="SMI1/KNR4-like"/>
    <property type="match status" value="1"/>
</dbReference>
<evidence type="ECO:0000313" key="3">
    <source>
        <dbReference type="EMBL" id="KAB7709066.1"/>
    </source>
</evidence>
<dbReference type="RefSeq" id="WP_152149592.1">
    <property type="nucleotide sequence ID" value="NZ_WEIO01000001.1"/>
</dbReference>
<dbReference type="SUPFAM" id="SSF160631">
    <property type="entry name" value="SMI1/KNR4-like"/>
    <property type="match status" value="1"/>
</dbReference>
<feature type="domain" description="Knr4/Smi1-like" evidence="2">
    <location>
        <begin position="47"/>
        <end position="166"/>
    </location>
</feature>
<dbReference type="EMBL" id="WEIO01000001">
    <property type="protein sequence ID" value="KAB7709066.1"/>
    <property type="molecule type" value="Genomic_DNA"/>
</dbReference>